<organism evidence="3 4">
    <name type="scientific">Geitlerinema calcuttense NRMC-F 0142</name>
    <dbReference type="NCBI Taxonomy" id="2922238"/>
    <lineage>
        <taxon>Bacteria</taxon>
        <taxon>Bacillati</taxon>
        <taxon>Cyanobacteriota</taxon>
        <taxon>Cyanophyceae</taxon>
        <taxon>Geitlerinematales</taxon>
        <taxon>Geitlerinemataceae</taxon>
        <taxon>Geitlerinema</taxon>
    </lineage>
</organism>
<dbReference type="SUPFAM" id="SSF48208">
    <property type="entry name" value="Six-hairpin glycosidases"/>
    <property type="match status" value="1"/>
</dbReference>
<evidence type="ECO:0000313" key="4">
    <source>
        <dbReference type="Proteomes" id="UP001230986"/>
    </source>
</evidence>
<protein>
    <submittedName>
        <fullName evidence="3">Glycogen debranching N-terminal domain-containing protein</fullName>
    </submittedName>
</protein>
<dbReference type="InterPro" id="IPR008928">
    <property type="entry name" value="6-hairpin_glycosidase_sf"/>
</dbReference>
<dbReference type="Proteomes" id="UP001230986">
    <property type="component" value="Unassembled WGS sequence"/>
</dbReference>
<sequence length="734" mass="83571">MRISVGPPYLTINHGSTFLVTDLDGEIDSNSLQGLFTDDTRFLSHYGCYIDGHSWIRLMSTTTRYYATRISLMNPELSSRDGKIPKGSLSLTISRTIEQGIHEDLDLTNNSLQAVSFNLEIELRSDFADLFEVQSGQVVRREQIETHWDRDNSELRTRYQNQDFYRCLVYQVRNCPTPAKYANGYITFAIQLQPGESWHACGYYTLSDNQHERQPVDLCYLEAIAPDVDTELQQRQRLWQDSATTMTSPNEDVKRLYRQSIEDMGAMRLYDYDLAPDVWIPAAGVPKYVALFGRDSLIASLQNAIVHPGFAEGTLKKLGELQAKAYDDWRDAEPGKILHELRQGELAYLNKIPRSPYYGAADTTSLYLIVLHETWKWLGDKFKIADYREIAENCLNWIDQYGDLDGDGFQEFNARSEDGIENQCWKDSGDSIVYPDGSQVKAPKTVCELQGYAFDAWMRMAEVFQAWGDRDRATQLRHKAEKLRQQFEEKFWCEAVGFYAFTLDPDKKPVPTIASNPGHCLWSGIVSPERAQKVVQRLLEPDMWSGWGIRTLSAQNPAFNPHSYHLGSIWPNDNALIALGFKRYGFAQEAIAIAHDIFEAANHFACYRIPEVYAGTQRHLGTFPVPYREANIPQAWAAGSVFQLIQAIAGLQADAPNHCLYVDPVLPEWLGELKLCNVEIGNAVVDLQFWREGDSRSDPYGNRTCWDAEVQQGEIEVRAKAWQPWASTTLASTF</sequence>
<accession>A0ABT7LXS7</accession>
<dbReference type="EMBL" id="JASVEJ010000019">
    <property type="protein sequence ID" value="MDL5056815.1"/>
    <property type="molecule type" value="Genomic_DNA"/>
</dbReference>
<name>A0ABT7LXS7_9CYAN</name>
<dbReference type="InterPro" id="IPR054491">
    <property type="entry name" value="MGH1-like_GH"/>
</dbReference>
<feature type="domain" description="Mannosylglycerate hydrolase MGH1-like glycoside hydrolase" evidence="2">
    <location>
        <begin position="451"/>
        <end position="603"/>
    </location>
</feature>
<comment type="caution">
    <text evidence="3">The sequence shown here is derived from an EMBL/GenBank/DDBJ whole genome shotgun (WGS) entry which is preliminary data.</text>
</comment>
<dbReference type="InterPro" id="IPR012341">
    <property type="entry name" value="6hp_glycosidase-like_sf"/>
</dbReference>
<gene>
    <name evidence="3" type="ORF">QQ055_04955</name>
</gene>
<dbReference type="Pfam" id="PF22422">
    <property type="entry name" value="MGH1-like_GH"/>
    <property type="match status" value="1"/>
</dbReference>
<dbReference type="RefSeq" id="WP_284476433.1">
    <property type="nucleotide sequence ID" value="NZ_JASVEJ010000019.1"/>
</dbReference>
<evidence type="ECO:0000313" key="3">
    <source>
        <dbReference type="EMBL" id="MDL5056815.1"/>
    </source>
</evidence>
<feature type="domain" description="Putative glycogen debranching enzyme N-terminal" evidence="1">
    <location>
        <begin position="12"/>
        <end position="201"/>
    </location>
</feature>
<evidence type="ECO:0000259" key="1">
    <source>
        <dbReference type="Pfam" id="PF14742"/>
    </source>
</evidence>
<keyword evidence="4" id="KW-1185">Reference proteome</keyword>
<dbReference type="Gene3D" id="1.50.10.10">
    <property type="match status" value="1"/>
</dbReference>
<dbReference type="InterPro" id="IPR032856">
    <property type="entry name" value="GDE_N_bis"/>
</dbReference>
<dbReference type="Pfam" id="PF14742">
    <property type="entry name" value="GDE_N_bis"/>
    <property type="match status" value="1"/>
</dbReference>
<evidence type="ECO:0000259" key="2">
    <source>
        <dbReference type="Pfam" id="PF22422"/>
    </source>
</evidence>
<reference evidence="3 4" key="1">
    <citation type="submission" date="2023-06" db="EMBL/GenBank/DDBJ databases">
        <title>Whole genome sequence of Oscillatoria calcuttensis NRMC-F 0142.</title>
        <authorList>
            <person name="Shakena Fathima T."/>
            <person name="Muralitharan G."/>
            <person name="Thajuddin N."/>
        </authorList>
    </citation>
    <scope>NUCLEOTIDE SEQUENCE [LARGE SCALE GENOMIC DNA]</scope>
    <source>
        <strain evidence="3 4">NRMC-F 0142</strain>
    </source>
</reference>
<proteinExistence type="predicted"/>